<gene>
    <name evidence="1" type="ORF">NLG97_g929</name>
</gene>
<proteinExistence type="predicted"/>
<evidence type="ECO:0000313" key="1">
    <source>
        <dbReference type="EMBL" id="KAJ3498685.1"/>
    </source>
</evidence>
<protein>
    <submittedName>
        <fullName evidence="1">Uncharacterized protein</fullName>
    </submittedName>
</protein>
<comment type="caution">
    <text evidence="1">The sequence shown here is derived from an EMBL/GenBank/DDBJ whole genome shotgun (WGS) entry which is preliminary data.</text>
</comment>
<sequence>MGKRVSAFVATLADTASRAQCQDSYPKMDLIGSDALHRYMEKLIHGHHVPGVAIAVVHGREIASMGFGKASIDSAQNVTGDTLFSIGSLCKSLTAAAVAIMASDNERFPQVQFDAVMSTLLPGEFVLSGDGHSNVTVGDVLSHQTGMPAHEFALLGSSATEPDDAASVVRNLRNLPVSMPPRSQAIYCNSMYTAASHLVQRMSNMAFSEYLGEKILRPLNMSSTFLESDHARSKGQGGRMAVGYVRDAFTGRYQPVLSDSRPECLGAGMAISSVNDFGRWIRALVNNERPLSADIVDQLTKSRIREYPEDEADEGDEPSTCYAYGWKVSDYCGSLMLSHGGNETGYSAHQFFLPELKFGAVIFTNANRADQFLSTVAYLLMDHVIYKPQQDNLAEITASIDFESRLDGEHDSRTDDGMAELESELRMELCPDAQSQENQLMRPSVYTGRYWNAGYKYIDIQDDNGELFMDCRDRSSAFTVTFAHVCGQTKYLAFVKETFDEPPFPVKAEFILDNGRAVKMGIELEHKIEEYIWFERVEDSSSQY</sequence>
<keyword evidence="2" id="KW-1185">Reference proteome</keyword>
<reference evidence="1" key="1">
    <citation type="submission" date="2022-07" db="EMBL/GenBank/DDBJ databases">
        <title>Genome Sequence of Lecanicillium saksenae.</title>
        <authorList>
            <person name="Buettner E."/>
        </authorList>
    </citation>
    <scope>NUCLEOTIDE SEQUENCE</scope>
    <source>
        <strain evidence="1">VT-O1</strain>
    </source>
</reference>
<organism evidence="1 2">
    <name type="scientific">Lecanicillium saksenae</name>
    <dbReference type="NCBI Taxonomy" id="468837"/>
    <lineage>
        <taxon>Eukaryota</taxon>
        <taxon>Fungi</taxon>
        <taxon>Dikarya</taxon>
        <taxon>Ascomycota</taxon>
        <taxon>Pezizomycotina</taxon>
        <taxon>Sordariomycetes</taxon>
        <taxon>Hypocreomycetidae</taxon>
        <taxon>Hypocreales</taxon>
        <taxon>Cordycipitaceae</taxon>
        <taxon>Lecanicillium</taxon>
    </lineage>
</organism>
<accession>A0ACC1R749</accession>
<name>A0ACC1R749_9HYPO</name>
<dbReference type="Proteomes" id="UP001148737">
    <property type="component" value="Unassembled WGS sequence"/>
</dbReference>
<dbReference type="EMBL" id="JANAKD010000039">
    <property type="protein sequence ID" value="KAJ3498685.1"/>
    <property type="molecule type" value="Genomic_DNA"/>
</dbReference>
<evidence type="ECO:0000313" key="2">
    <source>
        <dbReference type="Proteomes" id="UP001148737"/>
    </source>
</evidence>